<dbReference type="AlphaFoldDB" id="A0A1Z4JJ01"/>
<evidence type="ECO:0008006" key="4">
    <source>
        <dbReference type="Google" id="ProtNLM"/>
    </source>
</evidence>
<protein>
    <recommendedName>
        <fullName evidence="4">Glycosyltransferase RgtA/B/C/D-like domain-containing protein</fullName>
    </recommendedName>
</protein>
<feature type="transmembrane region" description="Helical" evidence="1">
    <location>
        <begin position="203"/>
        <end position="222"/>
    </location>
</feature>
<keyword evidence="1" id="KW-0472">Membrane</keyword>
<feature type="transmembrane region" description="Helical" evidence="1">
    <location>
        <begin position="166"/>
        <end position="191"/>
    </location>
</feature>
<keyword evidence="1" id="KW-0812">Transmembrane</keyword>
<gene>
    <name evidence="2" type="ORF">NIES2135_35710</name>
</gene>
<feature type="transmembrane region" description="Helical" evidence="1">
    <location>
        <begin position="89"/>
        <end position="107"/>
    </location>
</feature>
<reference evidence="2 3" key="1">
    <citation type="submission" date="2017-06" db="EMBL/GenBank/DDBJ databases">
        <title>Genome sequencing of cyanobaciteial culture collection at National Institute for Environmental Studies (NIES).</title>
        <authorList>
            <person name="Hirose Y."/>
            <person name="Shimura Y."/>
            <person name="Fujisawa T."/>
            <person name="Nakamura Y."/>
            <person name="Kawachi M."/>
        </authorList>
    </citation>
    <scope>NUCLEOTIDE SEQUENCE [LARGE SCALE GENOMIC DNA]</scope>
    <source>
        <strain evidence="2 3">NIES-2135</strain>
    </source>
</reference>
<keyword evidence="3" id="KW-1185">Reference proteome</keyword>
<evidence type="ECO:0000256" key="1">
    <source>
        <dbReference type="SAM" id="Phobius"/>
    </source>
</evidence>
<name>A0A1Z4JJ01_LEPBY</name>
<proteinExistence type="predicted"/>
<feature type="transmembrane region" description="Helical" evidence="1">
    <location>
        <begin position="331"/>
        <end position="349"/>
    </location>
</feature>
<organism evidence="2 3">
    <name type="scientific">Leptolyngbya boryana NIES-2135</name>
    <dbReference type="NCBI Taxonomy" id="1973484"/>
    <lineage>
        <taxon>Bacteria</taxon>
        <taxon>Bacillati</taxon>
        <taxon>Cyanobacteriota</taxon>
        <taxon>Cyanophyceae</taxon>
        <taxon>Leptolyngbyales</taxon>
        <taxon>Leptolyngbyaceae</taxon>
        <taxon>Leptolyngbya group</taxon>
        <taxon>Leptolyngbya</taxon>
    </lineage>
</organism>
<dbReference type="EMBL" id="AP018203">
    <property type="protein sequence ID" value="BAY56735.1"/>
    <property type="molecule type" value="Genomic_DNA"/>
</dbReference>
<dbReference type="Proteomes" id="UP000217895">
    <property type="component" value="Chromosome"/>
</dbReference>
<evidence type="ECO:0000313" key="2">
    <source>
        <dbReference type="EMBL" id="BAY56735.1"/>
    </source>
</evidence>
<sequence length="537" mass="60347">MNTRSIPKISVWLILTLAIATVYAGLALKDAFSDATVIQDDARVYLIWMQRFLDPSLFLNDPMAQYFHSVTPWGLGTLYWLASQLGITPIVFSKILPILVTLLLGWYGYRLTLVLFPVPMAGFLSSVILLQSCWQRDDLASGSPRAFWALLLAAFLYYFVKRAWIAIALVVIAMGLLCPLAAVLICIWLGLRGLWGLKRRSIQRAEWIILGITIAMLLPYVFSQSEFAPTVNAAQARLMPEFQPGGRLPFFFPNPMRFWFEGTDSGFQVSFNPAVIGLGLLLPGLAKFRMPEQLKPEWVVLPQLAGAGIVGFFLAHALFVKLHFPSRYITHSWRIAMAVSAGIVIAIALEKLKPQRWLCAMLVIGIVVFPHFAWKDFPYTGYAGGKNPELYEFLKVLPKTTLTAYLGEDANNLPLLSQRSTLVAQEYAVPFHLGYYLPMRQKAVDLINAQYSESLEPAKKMIRQYQVTHWLIDANAFTPGYLDSYRWFNVFQQEKKQAIAVLTSGKVPALYRFIPRCAITTISGTTVVDAVCVLAQK</sequence>
<keyword evidence="1" id="KW-1133">Transmembrane helix</keyword>
<feature type="transmembrane region" description="Helical" evidence="1">
    <location>
        <begin position="113"/>
        <end position="130"/>
    </location>
</feature>
<feature type="transmembrane region" description="Helical" evidence="1">
    <location>
        <begin position="356"/>
        <end position="374"/>
    </location>
</feature>
<feature type="transmembrane region" description="Helical" evidence="1">
    <location>
        <begin position="266"/>
        <end position="286"/>
    </location>
</feature>
<feature type="transmembrane region" description="Helical" evidence="1">
    <location>
        <begin position="298"/>
        <end position="319"/>
    </location>
</feature>
<evidence type="ECO:0000313" key="3">
    <source>
        <dbReference type="Proteomes" id="UP000217895"/>
    </source>
</evidence>
<accession>A0A1Z4JJ01</accession>